<evidence type="ECO:0000256" key="8">
    <source>
        <dbReference type="SAM" id="Phobius"/>
    </source>
</evidence>
<dbReference type="EMBL" id="FMVF01000014">
    <property type="protein sequence ID" value="SCY87567.1"/>
    <property type="molecule type" value="Genomic_DNA"/>
</dbReference>
<dbReference type="GO" id="GO:0015031">
    <property type="term" value="P:protein transport"/>
    <property type="evidence" value="ECO:0007669"/>
    <property type="project" value="UniProtKB-KW"/>
</dbReference>
<keyword evidence="5 8" id="KW-1133">Transmembrane helix</keyword>
<proteinExistence type="inferred from homology"/>
<keyword evidence="4 7" id="KW-0812">Transmembrane</keyword>
<sequence>MTGFSLRNKAAKVAATNLKPNVMAEINQENQAGSTPKKIRSRKLNSKVDLTAMVDLAFLLITFFMLTTSLSKPKSMHLSMPADGPSQPVDENRTMTILVGQGKAKCYMGQQTKDAKEIALGNQDLRRELTVRKKQAIDYSKDPNKGLIVLIKPGEKSQYGNVVDVLDEMAISNIDRYAVVDIEKSEADLLAR</sequence>
<keyword evidence="7" id="KW-0813">Transport</keyword>
<organism evidence="9 10">
    <name type="scientific">Flavobacterium caeni</name>
    <dbReference type="NCBI Taxonomy" id="490189"/>
    <lineage>
        <taxon>Bacteria</taxon>
        <taxon>Pseudomonadati</taxon>
        <taxon>Bacteroidota</taxon>
        <taxon>Flavobacteriia</taxon>
        <taxon>Flavobacteriales</taxon>
        <taxon>Flavobacteriaceae</taxon>
        <taxon>Flavobacterium</taxon>
    </lineage>
</organism>
<accession>A0A1G5JH04</accession>
<dbReference type="AlphaFoldDB" id="A0A1G5JH04"/>
<dbReference type="STRING" id="490189.SAMN02927903_02702"/>
<dbReference type="Pfam" id="PF02472">
    <property type="entry name" value="ExbD"/>
    <property type="match status" value="1"/>
</dbReference>
<gene>
    <name evidence="9" type="ORF">SAMN02927903_02702</name>
</gene>
<feature type="transmembrane region" description="Helical" evidence="8">
    <location>
        <begin position="50"/>
        <end position="70"/>
    </location>
</feature>
<evidence type="ECO:0000313" key="10">
    <source>
        <dbReference type="Proteomes" id="UP000199354"/>
    </source>
</evidence>
<evidence type="ECO:0000256" key="6">
    <source>
        <dbReference type="ARBA" id="ARBA00023136"/>
    </source>
</evidence>
<keyword evidence="7" id="KW-0653">Protein transport</keyword>
<keyword evidence="3" id="KW-1003">Cell membrane</keyword>
<comment type="similarity">
    <text evidence="2 7">Belongs to the ExbD/TolR family.</text>
</comment>
<evidence type="ECO:0000256" key="3">
    <source>
        <dbReference type="ARBA" id="ARBA00022475"/>
    </source>
</evidence>
<dbReference type="PANTHER" id="PTHR30558">
    <property type="entry name" value="EXBD MEMBRANE COMPONENT OF PMF-DRIVEN MACROMOLECULE IMPORT SYSTEM"/>
    <property type="match status" value="1"/>
</dbReference>
<comment type="subcellular location">
    <subcellularLocation>
        <location evidence="1">Cell membrane</location>
        <topology evidence="1">Single-pass membrane protein</topology>
    </subcellularLocation>
    <subcellularLocation>
        <location evidence="7">Cell membrane</location>
        <topology evidence="7">Single-pass type II membrane protein</topology>
    </subcellularLocation>
</comment>
<evidence type="ECO:0000256" key="4">
    <source>
        <dbReference type="ARBA" id="ARBA00022692"/>
    </source>
</evidence>
<evidence type="ECO:0000313" key="9">
    <source>
        <dbReference type="EMBL" id="SCY87567.1"/>
    </source>
</evidence>
<reference evidence="9 10" key="1">
    <citation type="submission" date="2016-10" db="EMBL/GenBank/DDBJ databases">
        <authorList>
            <person name="de Groot N.N."/>
        </authorList>
    </citation>
    <scope>NUCLEOTIDE SEQUENCE [LARGE SCALE GENOMIC DNA]</scope>
    <source>
        <strain evidence="9 10">CGMCC 1.7031</strain>
    </source>
</reference>
<evidence type="ECO:0000256" key="2">
    <source>
        <dbReference type="ARBA" id="ARBA00005811"/>
    </source>
</evidence>
<keyword evidence="6 8" id="KW-0472">Membrane</keyword>
<evidence type="ECO:0000256" key="5">
    <source>
        <dbReference type="ARBA" id="ARBA00022989"/>
    </source>
</evidence>
<dbReference type="GO" id="GO:0022857">
    <property type="term" value="F:transmembrane transporter activity"/>
    <property type="evidence" value="ECO:0007669"/>
    <property type="project" value="InterPro"/>
</dbReference>
<evidence type="ECO:0000256" key="7">
    <source>
        <dbReference type="RuleBase" id="RU003879"/>
    </source>
</evidence>
<dbReference type="InterPro" id="IPR003400">
    <property type="entry name" value="ExbD"/>
</dbReference>
<evidence type="ECO:0000256" key="1">
    <source>
        <dbReference type="ARBA" id="ARBA00004162"/>
    </source>
</evidence>
<protein>
    <submittedName>
        <fullName evidence="9">Biopolymer transport protein ExbD</fullName>
    </submittedName>
</protein>
<keyword evidence="10" id="KW-1185">Reference proteome</keyword>
<dbReference type="Proteomes" id="UP000199354">
    <property type="component" value="Unassembled WGS sequence"/>
</dbReference>
<name>A0A1G5JH04_9FLAO</name>
<dbReference type="GO" id="GO:0005886">
    <property type="term" value="C:plasma membrane"/>
    <property type="evidence" value="ECO:0007669"/>
    <property type="project" value="UniProtKB-SubCell"/>
</dbReference>
<dbReference type="PANTHER" id="PTHR30558:SF3">
    <property type="entry name" value="BIOPOLYMER TRANSPORT PROTEIN EXBD-RELATED"/>
    <property type="match status" value="1"/>
</dbReference>